<dbReference type="HOGENOM" id="CLU_024413_0_0_1"/>
<name>R9NZW9_PSEHS</name>
<feature type="compositionally biased region" description="Low complexity" evidence="1">
    <location>
        <begin position="71"/>
        <end position="91"/>
    </location>
</feature>
<evidence type="ECO:0000313" key="3">
    <source>
        <dbReference type="EMBL" id="GAC94463.1"/>
    </source>
</evidence>
<protein>
    <recommendedName>
        <fullName evidence="2">TRIP4/RQT4 C2HC5-type zinc finger domain-containing protein</fullName>
    </recommendedName>
</protein>
<gene>
    <name evidence="3" type="ORF">PHSY_002034</name>
</gene>
<feature type="compositionally biased region" description="Basic residues" evidence="1">
    <location>
        <begin position="403"/>
        <end position="412"/>
    </location>
</feature>
<dbReference type="Proteomes" id="UP000014071">
    <property type="component" value="Unassembled WGS sequence"/>
</dbReference>
<feature type="compositionally biased region" description="Basic and acidic residues" evidence="1">
    <location>
        <begin position="447"/>
        <end position="465"/>
    </location>
</feature>
<dbReference type="GO" id="GO:0072344">
    <property type="term" value="P:rescue of stalled ribosome"/>
    <property type="evidence" value="ECO:0007669"/>
    <property type="project" value="InterPro"/>
</dbReference>
<evidence type="ECO:0000313" key="4">
    <source>
        <dbReference type="Proteomes" id="UP000014071"/>
    </source>
</evidence>
<dbReference type="OrthoDB" id="338816at2759"/>
<evidence type="ECO:0000259" key="2">
    <source>
        <dbReference type="Pfam" id="PF06221"/>
    </source>
</evidence>
<feature type="region of interest" description="Disordered" evidence="1">
    <location>
        <begin position="68"/>
        <end position="126"/>
    </location>
</feature>
<dbReference type="GO" id="GO:0008270">
    <property type="term" value="F:zinc ion binding"/>
    <property type="evidence" value="ECO:0007669"/>
    <property type="project" value="InterPro"/>
</dbReference>
<feature type="compositionally biased region" description="Polar residues" evidence="1">
    <location>
        <begin position="204"/>
        <end position="213"/>
    </location>
</feature>
<dbReference type="InterPro" id="IPR009349">
    <property type="entry name" value="TRIP4/RQT4_C2HC5_Znf"/>
</dbReference>
<feature type="region of interest" description="Disordered" evidence="1">
    <location>
        <begin position="153"/>
        <end position="219"/>
    </location>
</feature>
<evidence type="ECO:0000256" key="1">
    <source>
        <dbReference type="SAM" id="MobiDB-lite"/>
    </source>
</evidence>
<accession>R9NZW9</accession>
<dbReference type="Pfam" id="PF06221">
    <property type="entry name" value="zf-C2HC5"/>
    <property type="match status" value="1"/>
</dbReference>
<dbReference type="GO" id="GO:0005634">
    <property type="term" value="C:nucleus"/>
    <property type="evidence" value="ECO:0007669"/>
    <property type="project" value="InterPro"/>
</dbReference>
<dbReference type="STRING" id="1305764.R9NZW9"/>
<keyword evidence="4" id="KW-1185">Reference proteome</keyword>
<feature type="region of interest" description="Disordered" evidence="1">
    <location>
        <begin position="403"/>
        <end position="476"/>
    </location>
</feature>
<dbReference type="GeneID" id="24107329"/>
<dbReference type="EMBL" id="DF238784">
    <property type="protein sequence ID" value="GAC94463.1"/>
    <property type="molecule type" value="Genomic_DNA"/>
</dbReference>
<proteinExistence type="predicted"/>
<dbReference type="GO" id="GO:0180022">
    <property type="term" value="C:RQC-trigger complex"/>
    <property type="evidence" value="ECO:0007669"/>
    <property type="project" value="InterPro"/>
</dbReference>
<feature type="compositionally biased region" description="Polar residues" evidence="1">
    <location>
        <begin position="169"/>
        <end position="190"/>
    </location>
</feature>
<dbReference type="AlphaFoldDB" id="R9NZW9"/>
<feature type="domain" description="TRIP4/RQT4 C2HC5-type zinc finger" evidence="2">
    <location>
        <begin position="246"/>
        <end position="305"/>
    </location>
</feature>
<sequence>MAKGSSIWIDQLVTLLGLDKETAQTQILPFLDSFDDEASLRTHLQGLVGTDSPLAKSFVRDFVRSRFPQQASASGSTTPTLPSSSGTAPTTNPKRRGKKTLAERAGIGQTLPPRKVQESDVDEEEQMQKLAEAFGGMGTVYRKKQEEDDFFAGTKGKKQKQPAHRHEASITTSAPPSQLDSASASENTPTEVRHVDPTLADEPLTSTSLAKTQPSPPPTAEMLAIDAVVEELTSTSSASTSSTLHRKMCFCQGRRHALAPYAPLCYSCGLILCSAIQPSPLSPLSSCPSCSSSPLLGAAARSDLIAKLTAERDILFDEQLLQIQLQREQKKLNKTAARSAREQEAALFPQLGTEASSIAAAASSVPMTAPVMGKHGALQKAKAIAGDAQRTAKVLSLDMKTHKVKTHTKVARPKPALKPEASTRMEEEKEEVQDPFVGPDGSALVRNETDDGLRVERAESADRRANAKAKASKGAMAVPPRTWIFAGRSFHARPTPPVQ</sequence>
<dbReference type="RefSeq" id="XP_012188050.1">
    <property type="nucleotide sequence ID" value="XM_012332660.1"/>
</dbReference>
<dbReference type="eggNOG" id="ENOG502S8AU">
    <property type="taxonomic scope" value="Eukaryota"/>
</dbReference>
<reference evidence="4" key="1">
    <citation type="journal article" date="2013" name="Genome Announc.">
        <title>Draft genome sequence of the basidiomycetous yeast-like fungus Pseudozyma hubeiensis SY62, which produces an abundant amount of the biosurfactant mannosylerythritol lipids.</title>
        <authorList>
            <person name="Konishi M."/>
            <person name="Hatada Y."/>
            <person name="Horiuchi J."/>
        </authorList>
    </citation>
    <scope>NUCLEOTIDE SEQUENCE [LARGE SCALE GENOMIC DNA]</scope>
    <source>
        <strain evidence="4">SY62</strain>
    </source>
</reference>
<organism evidence="3 4">
    <name type="scientific">Pseudozyma hubeiensis (strain SY62)</name>
    <name type="common">Yeast</name>
    <dbReference type="NCBI Taxonomy" id="1305764"/>
    <lineage>
        <taxon>Eukaryota</taxon>
        <taxon>Fungi</taxon>
        <taxon>Dikarya</taxon>
        <taxon>Basidiomycota</taxon>
        <taxon>Ustilaginomycotina</taxon>
        <taxon>Ustilaginomycetes</taxon>
        <taxon>Ustilaginales</taxon>
        <taxon>Ustilaginaceae</taxon>
        <taxon>Pseudozyma</taxon>
    </lineage>
</organism>